<gene>
    <name evidence="1" type="ORF">GPM918_LOCUS31560</name>
    <name evidence="2" type="ORF">SRO942_LOCUS32207</name>
</gene>
<keyword evidence="3" id="KW-1185">Reference proteome</keyword>
<comment type="caution">
    <text evidence="1">The sequence shown here is derived from an EMBL/GenBank/DDBJ whole genome shotgun (WGS) entry which is preliminary data.</text>
</comment>
<dbReference type="AlphaFoldDB" id="A0A815IE18"/>
<evidence type="ECO:0000313" key="2">
    <source>
        <dbReference type="EMBL" id="CAF4246314.1"/>
    </source>
</evidence>
<reference evidence="1" key="1">
    <citation type="submission" date="2021-02" db="EMBL/GenBank/DDBJ databases">
        <authorList>
            <person name="Nowell W R."/>
        </authorList>
    </citation>
    <scope>NUCLEOTIDE SEQUENCE</scope>
</reference>
<dbReference type="OrthoDB" id="10355965at2759"/>
<dbReference type="EMBL" id="CAJOBC010072183">
    <property type="protein sequence ID" value="CAF4246314.1"/>
    <property type="molecule type" value="Genomic_DNA"/>
</dbReference>
<sequence length="353" mass="40169">MSQDIASIVRNAGDQIGNILADPTIPVSSLCGHHHFIVKDRLAELKIISIGESMEEKRRLLNDLIEGNSWYNYFIKKQLIPAQFKFVYREFMNHGCDPFSINQLFNEEATQHLGSKYLVTQKLIRFVAGCGSNSVFNIAASCYFSDEINPYYIYLKGFLVDFVNFVTLQDQLTESDGLTKQKSTSTQEESDGRVVLCFKSRKSTDFIKSHSTFVIGVTTCFGSFNLQVFRLSHVKSATRLGGGDARDPVSTILRAYYELVLDVSSATHIDSPLSRCFNLVFIAFQRTGQDKFDTIMARYFAETQSRDYFSDTIEHLRNLNNMPGTEDKVKTYFDNELTSLKKILKDNDNKRLA</sequence>
<evidence type="ECO:0000313" key="3">
    <source>
        <dbReference type="Proteomes" id="UP000663829"/>
    </source>
</evidence>
<organism evidence="1 3">
    <name type="scientific">Didymodactylos carnosus</name>
    <dbReference type="NCBI Taxonomy" id="1234261"/>
    <lineage>
        <taxon>Eukaryota</taxon>
        <taxon>Metazoa</taxon>
        <taxon>Spiralia</taxon>
        <taxon>Gnathifera</taxon>
        <taxon>Rotifera</taxon>
        <taxon>Eurotatoria</taxon>
        <taxon>Bdelloidea</taxon>
        <taxon>Philodinida</taxon>
        <taxon>Philodinidae</taxon>
        <taxon>Didymodactylos</taxon>
    </lineage>
</organism>
<proteinExistence type="predicted"/>
<dbReference type="EMBL" id="CAJNOQ010015610">
    <property type="protein sequence ID" value="CAF1364808.1"/>
    <property type="molecule type" value="Genomic_DNA"/>
</dbReference>
<evidence type="ECO:0000313" key="1">
    <source>
        <dbReference type="EMBL" id="CAF1364808.1"/>
    </source>
</evidence>
<dbReference type="Proteomes" id="UP000663829">
    <property type="component" value="Unassembled WGS sequence"/>
</dbReference>
<dbReference type="Proteomes" id="UP000681722">
    <property type="component" value="Unassembled WGS sequence"/>
</dbReference>
<name>A0A815IE18_9BILA</name>
<protein>
    <submittedName>
        <fullName evidence="1">Uncharacterized protein</fullName>
    </submittedName>
</protein>
<accession>A0A815IE18</accession>